<evidence type="ECO:0000256" key="2">
    <source>
        <dbReference type="ARBA" id="ARBA00023157"/>
    </source>
</evidence>
<dbReference type="NCBIfam" id="TIGR01614">
    <property type="entry name" value="PME_inhib"/>
    <property type="match status" value="1"/>
</dbReference>
<evidence type="ECO:0000313" key="6">
    <source>
        <dbReference type="EMBL" id="CAG7890905.1"/>
    </source>
</evidence>
<dbReference type="PANTHER" id="PTHR36710">
    <property type="entry name" value="PECTINESTERASE INHIBITOR-LIKE"/>
    <property type="match status" value="1"/>
</dbReference>
<dbReference type="SUPFAM" id="SSF101148">
    <property type="entry name" value="Plant invertase/pectin methylesterase inhibitor"/>
    <property type="match status" value="1"/>
</dbReference>
<dbReference type="Gene3D" id="1.20.140.40">
    <property type="entry name" value="Invertase/pectin methylesterase inhibitor family protein"/>
    <property type="match status" value="1"/>
</dbReference>
<dbReference type="GO" id="GO:0046910">
    <property type="term" value="F:pectinesterase inhibitor activity"/>
    <property type="evidence" value="ECO:0007669"/>
    <property type="project" value="InterPro"/>
</dbReference>
<dbReference type="AlphaFoldDB" id="A0A8D9LYH9"/>
<dbReference type="CDD" id="cd15797">
    <property type="entry name" value="PMEI"/>
    <property type="match status" value="1"/>
</dbReference>
<gene>
    <name evidence="6" type="ORF">BRAPAZ1V2_A01P49810.2</name>
</gene>
<dbReference type="SMART" id="SM00856">
    <property type="entry name" value="PMEI"/>
    <property type="match status" value="1"/>
</dbReference>
<protein>
    <recommendedName>
        <fullName evidence="5">Pectinesterase inhibitor domain-containing protein</fullName>
    </recommendedName>
</protein>
<dbReference type="InterPro" id="IPR006501">
    <property type="entry name" value="Pectinesterase_inhib_dom"/>
</dbReference>
<evidence type="ECO:0000256" key="1">
    <source>
        <dbReference type="ARBA" id="ARBA00022729"/>
    </source>
</evidence>
<proteinExistence type="inferred from homology"/>
<dbReference type="InterPro" id="IPR034086">
    <property type="entry name" value="PMEI_plant"/>
</dbReference>
<dbReference type="PANTHER" id="PTHR36710:SF4">
    <property type="entry name" value="PLANT INVERTASE_PECTIN METHYLESTERASE INHIBITOR SUPERFAMILY PROTEIN"/>
    <property type="match status" value="1"/>
</dbReference>
<sequence length="219" mass="25241">MGVSCITRNTYSILSLQLLLILIITPSSFSFTPTDNVTKETLNKLCSQSILYNRRFCVKWLTAHNRTTSMNIRGLMEFAAEKAQAFGQENLDLMDLFAKISGNDKQFKNACVECVNGYGTAIKELEVAKEFLRNNSFQQAYNAAYKALDYAYVCKDQFEGPSNEPPFVLNRSVKFIEMCHIVRVLNIRKNIDEDLFRYCCKEEDTIILASWLYELEREK</sequence>
<dbReference type="Gramene" id="A01p49810.2_BraZ1">
    <property type="protein sequence ID" value="A01p49810.2_BraZ1.CDS"/>
    <property type="gene ID" value="A01g49810.2_BraZ1"/>
</dbReference>
<dbReference type="FunFam" id="1.20.140.40:FF:000008">
    <property type="entry name" value="Invertase/pectin methylesterase inhibitor family protein"/>
    <property type="match status" value="1"/>
</dbReference>
<dbReference type="Proteomes" id="UP000694005">
    <property type="component" value="Chromosome A01"/>
</dbReference>
<name>A0A8D9LYH9_BRACM</name>
<evidence type="ECO:0000313" key="7">
    <source>
        <dbReference type="Proteomes" id="UP000694005"/>
    </source>
</evidence>
<feature type="chain" id="PRO_5034361234" description="Pectinesterase inhibitor domain-containing protein" evidence="4">
    <location>
        <begin position="31"/>
        <end position="219"/>
    </location>
</feature>
<feature type="signal peptide" evidence="4">
    <location>
        <begin position="1"/>
        <end position="30"/>
    </location>
</feature>
<evidence type="ECO:0000256" key="4">
    <source>
        <dbReference type="SAM" id="SignalP"/>
    </source>
</evidence>
<reference evidence="6 7" key="1">
    <citation type="submission" date="2021-07" db="EMBL/GenBank/DDBJ databases">
        <authorList>
            <consortium name="Genoscope - CEA"/>
            <person name="William W."/>
        </authorList>
    </citation>
    <scope>NUCLEOTIDE SEQUENCE [LARGE SCALE GENOMIC DNA]</scope>
</reference>
<keyword evidence="1 4" id="KW-0732">Signal</keyword>
<organism evidence="6 7">
    <name type="scientific">Brassica campestris</name>
    <name type="common">Field mustard</name>
    <dbReference type="NCBI Taxonomy" id="3711"/>
    <lineage>
        <taxon>Eukaryota</taxon>
        <taxon>Viridiplantae</taxon>
        <taxon>Streptophyta</taxon>
        <taxon>Embryophyta</taxon>
        <taxon>Tracheophyta</taxon>
        <taxon>Spermatophyta</taxon>
        <taxon>Magnoliopsida</taxon>
        <taxon>eudicotyledons</taxon>
        <taxon>Gunneridae</taxon>
        <taxon>Pentapetalae</taxon>
        <taxon>rosids</taxon>
        <taxon>malvids</taxon>
        <taxon>Brassicales</taxon>
        <taxon>Brassicaceae</taxon>
        <taxon>Brassiceae</taxon>
        <taxon>Brassica</taxon>
    </lineage>
</organism>
<comment type="similarity">
    <text evidence="3">Belongs to the PMEI family.</text>
</comment>
<dbReference type="InterPro" id="IPR035513">
    <property type="entry name" value="Invertase/methylesterase_inhib"/>
</dbReference>
<accession>A0A8D9LYH9</accession>
<dbReference type="Pfam" id="PF04043">
    <property type="entry name" value="PMEI"/>
    <property type="match status" value="1"/>
</dbReference>
<evidence type="ECO:0000259" key="5">
    <source>
        <dbReference type="SMART" id="SM00856"/>
    </source>
</evidence>
<keyword evidence="2" id="KW-1015">Disulfide bond</keyword>
<evidence type="ECO:0000256" key="3">
    <source>
        <dbReference type="ARBA" id="ARBA00038471"/>
    </source>
</evidence>
<dbReference type="EMBL" id="LS974617">
    <property type="protein sequence ID" value="CAG7890905.1"/>
    <property type="molecule type" value="Genomic_DNA"/>
</dbReference>
<feature type="domain" description="Pectinesterase inhibitor" evidence="5">
    <location>
        <begin position="37"/>
        <end position="185"/>
    </location>
</feature>
<dbReference type="InterPro" id="IPR052421">
    <property type="entry name" value="PCW_Enzyme_Inhibitor"/>
</dbReference>